<evidence type="ECO:0000313" key="3">
    <source>
        <dbReference type="Proteomes" id="UP000789901"/>
    </source>
</evidence>
<evidence type="ECO:0000256" key="1">
    <source>
        <dbReference type="SAM" id="MobiDB-lite"/>
    </source>
</evidence>
<protein>
    <submittedName>
        <fullName evidence="2">14574_t:CDS:1</fullName>
    </submittedName>
</protein>
<feature type="non-terminal residue" evidence="2">
    <location>
        <position position="52"/>
    </location>
</feature>
<evidence type="ECO:0000313" key="2">
    <source>
        <dbReference type="EMBL" id="CAG8817432.1"/>
    </source>
</evidence>
<dbReference type="Proteomes" id="UP000789901">
    <property type="component" value="Unassembled WGS sequence"/>
</dbReference>
<organism evidence="2 3">
    <name type="scientific">Gigaspora margarita</name>
    <dbReference type="NCBI Taxonomy" id="4874"/>
    <lineage>
        <taxon>Eukaryota</taxon>
        <taxon>Fungi</taxon>
        <taxon>Fungi incertae sedis</taxon>
        <taxon>Mucoromycota</taxon>
        <taxon>Glomeromycotina</taxon>
        <taxon>Glomeromycetes</taxon>
        <taxon>Diversisporales</taxon>
        <taxon>Gigasporaceae</taxon>
        <taxon>Gigaspora</taxon>
    </lineage>
</organism>
<gene>
    <name evidence="2" type="ORF">GMARGA_LOCUS26800</name>
</gene>
<keyword evidence="3" id="KW-1185">Reference proteome</keyword>
<dbReference type="EMBL" id="CAJVQB010031804">
    <property type="protein sequence ID" value="CAG8817432.1"/>
    <property type="molecule type" value="Genomic_DNA"/>
</dbReference>
<feature type="region of interest" description="Disordered" evidence="1">
    <location>
        <begin position="12"/>
        <end position="52"/>
    </location>
</feature>
<proteinExistence type="predicted"/>
<name>A0ABN7W5S5_GIGMA</name>
<feature type="compositionally biased region" description="Low complexity" evidence="1">
    <location>
        <begin position="39"/>
        <end position="52"/>
    </location>
</feature>
<comment type="caution">
    <text evidence="2">The sequence shown here is derived from an EMBL/GenBank/DDBJ whole genome shotgun (WGS) entry which is preliminary data.</text>
</comment>
<accession>A0ABN7W5S5</accession>
<sequence>MDEVLEIFARSVPEDAKKKSRSDKVANTNADIASEDEISSTISTISETSKIN</sequence>
<reference evidence="2 3" key="1">
    <citation type="submission" date="2021-06" db="EMBL/GenBank/DDBJ databases">
        <authorList>
            <person name="Kallberg Y."/>
            <person name="Tangrot J."/>
            <person name="Rosling A."/>
        </authorList>
    </citation>
    <scope>NUCLEOTIDE SEQUENCE [LARGE SCALE GENOMIC DNA]</scope>
    <source>
        <strain evidence="2 3">120-4 pot B 10/14</strain>
    </source>
</reference>